<dbReference type="InterPro" id="IPR045175">
    <property type="entry name" value="M28_fam"/>
</dbReference>
<organism evidence="2 3">
    <name type="scientific">Dactylosporangium maewongense</name>
    <dbReference type="NCBI Taxonomy" id="634393"/>
    <lineage>
        <taxon>Bacteria</taxon>
        <taxon>Bacillati</taxon>
        <taxon>Actinomycetota</taxon>
        <taxon>Actinomycetes</taxon>
        <taxon>Micromonosporales</taxon>
        <taxon>Micromonosporaceae</taxon>
        <taxon>Dactylosporangium</taxon>
    </lineage>
</organism>
<evidence type="ECO:0000313" key="3">
    <source>
        <dbReference type="Proteomes" id="UP001501470"/>
    </source>
</evidence>
<dbReference type="PANTHER" id="PTHR12147">
    <property type="entry name" value="METALLOPEPTIDASE M28 FAMILY MEMBER"/>
    <property type="match status" value="1"/>
</dbReference>
<gene>
    <name evidence="2" type="ORF">GCM10009827_020350</name>
</gene>
<keyword evidence="3" id="KW-1185">Reference proteome</keyword>
<dbReference type="InterPro" id="IPR007484">
    <property type="entry name" value="Peptidase_M28"/>
</dbReference>
<dbReference type="PANTHER" id="PTHR12147:SF26">
    <property type="entry name" value="PEPTIDASE M28 DOMAIN-CONTAINING PROTEIN"/>
    <property type="match status" value="1"/>
</dbReference>
<accession>A0ABN1ZX05</accession>
<dbReference type="EMBL" id="BAAAQD010000003">
    <property type="protein sequence ID" value="GAA1506516.1"/>
    <property type="molecule type" value="Genomic_DNA"/>
</dbReference>
<dbReference type="Proteomes" id="UP001501470">
    <property type="component" value="Unassembled WGS sequence"/>
</dbReference>
<dbReference type="SUPFAM" id="SSF53187">
    <property type="entry name" value="Zn-dependent exopeptidases"/>
    <property type="match status" value="1"/>
</dbReference>
<evidence type="ECO:0000313" key="2">
    <source>
        <dbReference type="EMBL" id="GAA1506516.1"/>
    </source>
</evidence>
<dbReference type="Gene3D" id="3.40.630.10">
    <property type="entry name" value="Zn peptidases"/>
    <property type="match status" value="1"/>
</dbReference>
<reference evidence="2 3" key="1">
    <citation type="journal article" date="2019" name="Int. J. Syst. Evol. Microbiol.">
        <title>The Global Catalogue of Microorganisms (GCM) 10K type strain sequencing project: providing services to taxonomists for standard genome sequencing and annotation.</title>
        <authorList>
            <consortium name="The Broad Institute Genomics Platform"/>
            <consortium name="The Broad Institute Genome Sequencing Center for Infectious Disease"/>
            <person name="Wu L."/>
            <person name="Ma J."/>
        </authorList>
    </citation>
    <scope>NUCLEOTIDE SEQUENCE [LARGE SCALE GENOMIC DNA]</scope>
    <source>
        <strain evidence="2 3">JCM 15933</strain>
    </source>
</reference>
<proteinExistence type="predicted"/>
<evidence type="ECO:0000259" key="1">
    <source>
        <dbReference type="Pfam" id="PF04389"/>
    </source>
</evidence>
<name>A0ABN1ZX05_9ACTN</name>
<feature type="domain" description="Peptidase M28" evidence="1">
    <location>
        <begin position="81"/>
        <end position="283"/>
    </location>
</feature>
<sequence>MSVQPARAQSAQEPRGLFHILMHMISADRLRDHVAALVAHGPRCGDLPGVPAALRYITDELSGLGLVVRVERYGGELHDVNLVAEIEGGTSDDAVELAAHWDTVDTTPGADDNASGVAGVLEAARALRDLDLPARTIRFCLFGGEEDGFKGSTAHVRQITPDTESIIFEMIGRTSPTQSSPSFLLDPPTVGDFIALIANPASAGLADAFASAAAPHLPTFPLVMPTEAMEVVLRSDHVPYWNSGRRSLLVTDTAEYRNLDYHAATDTLDRLDLEFAAKVTTAAVRTITRLAG</sequence>
<comment type="caution">
    <text evidence="2">The sequence shown here is derived from an EMBL/GenBank/DDBJ whole genome shotgun (WGS) entry which is preliminary data.</text>
</comment>
<protein>
    <submittedName>
        <fullName evidence="2">M28 family peptidase</fullName>
    </submittedName>
</protein>
<dbReference type="Pfam" id="PF04389">
    <property type="entry name" value="Peptidase_M28"/>
    <property type="match status" value="1"/>
</dbReference>